<feature type="transmembrane region" description="Helical" evidence="6">
    <location>
        <begin position="21"/>
        <end position="43"/>
    </location>
</feature>
<dbReference type="InterPro" id="IPR016174">
    <property type="entry name" value="Di-haem_cyt_TM"/>
</dbReference>
<accession>A0A1G8YLY2</accession>
<dbReference type="OrthoDB" id="196472at2"/>
<dbReference type="Pfam" id="PF01292">
    <property type="entry name" value="Ni_hydr_CYTB"/>
    <property type="match status" value="1"/>
</dbReference>
<evidence type="ECO:0000259" key="7">
    <source>
        <dbReference type="Pfam" id="PF01292"/>
    </source>
</evidence>
<evidence type="ECO:0000313" key="8">
    <source>
        <dbReference type="EMBL" id="SDK03697.1"/>
    </source>
</evidence>
<dbReference type="PANTHER" id="PTHR30485">
    <property type="entry name" value="NI/FE-HYDROGENASE 1 B-TYPE CYTOCHROME SUBUNIT"/>
    <property type="match status" value="1"/>
</dbReference>
<dbReference type="GO" id="GO:0020037">
    <property type="term" value="F:heme binding"/>
    <property type="evidence" value="ECO:0007669"/>
    <property type="project" value="TreeGrafter"/>
</dbReference>
<sequence length="376" mass="40604">MTDATTTEISIRPERVRVWDIWVRLFHWLLVASITIVAVTGFLFDASWIALHIVAGLSAVALVVARVIWGFLGPTHARFANFLRRPAVVLSHLTGKESGRYLGHNPAGGVMMLGLMGIVLMLGVTGLAGLGGVLRTGPLLSLPYPVGAAGLEIHEALAVLLLVMILAHIAAAIFESRRSRENLVRSMLSGTKESRPGDHTGHPERARPFIALFLILGLAVTATLLLPNGGRAPVGAPVAELDASFDDECSACHLAYHPSLLTGSEWRALMAGLEDHYGEDASLDPETTARITDWLVAHDAATVQTRPARMFAGTLGTSAVSMTDSRVWNHLHEDVREEIFLRAPVYSKSNCSACHGDAETGWFSPFHIQIPKEPSK</sequence>
<evidence type="ECO:0000313" key="9">
    <source>
        <dbReference type="Proteomes" id="UP000199382"/>
    </source>
</evidence>
<feature type="domain" description="Cytochrome b561 bacterial/Ni-hydrogenase" evidence="7">
    <location>
        <begin position="18"/>
        <end position="190"/>
    </location>
</feature>
<dbReference type="GO" id="GO:0005886">
    <property type="term" value="C:plasma membrane"/>
    <property type="evidence" value="ECO:0007669"/>
    <property type="project" value="UniProtKB-SubCell"/>
</dbReference>
<dbReference type="EMBL" id="FNEK01000029">
    <property type="protein sequence ID" value="SDK03697.1"/>
    <property type="molecule type" value="Genomic_DNA"/>
</dbReference>
<dbReference type="SUPFAM" id="SSF81342">
    <property type="entry name" value="Transmembrane di-heme cytochromes"/>
    <property type="match status" value="1"/>
</dbReference>
<keyword evidence="9" id="KW-1185">Reference proteome</keyword>
<evidence type="ECO:0000256" key="5">
    <source>
        <dbReference type="ARBA" id="ARBA00023136"/>
    </source>
</evidence>
<evidence type="ECO:0000256" key="2">
    <source>
        <dbReference type="ARBA" id="ARBA00022475"/>
    </source>
</evidence>
<keyword evidence="4 6" id="KW-1133">Transmembrane helix</keyword>
<evidence type="ECO:0000256" key="3">
    <source>
        <dbReference type="ARBA" id="ARBA00022692"/>
    </source>
</evidence>
<dbReference type="InterPro" id="IPR051542">
    <property type="entry name" value="Hydrogenase_cytochrome"/>
</dbReference>
<keyword evidence="2" id="KW-1003">Cell membrane</keyword>
<dbReference type="RefSeq" id="WP_093157465.1">
    <property type="nucleotide sequence ID" value="NZ_FNEK01000029.1"/>
</dbReference>
<name>A0A1G8YLY2_9RHOB</name>
<dbReference type="Proteomes" id="UP000199382">
    <property type="component" value="Unassembled WGS sequence"/>
</dbReference>
<evidence type="ECO:0000256" key="6">
    <source>
        <dbReference type="SAM" id="Phobius"/>
    </source>
</evidence>
<evidence type="ECO:0000256" key="1">
    <source>
        <dbReference type="ARBA" id="ARBA00004651"/>
    </source>
</evidence>
<proteinExistence type="predicted"/>
<dbReference type="GO" id="GO:0022904">
    <property type="term" value="P:respiratory electron transport chain"/>
    <property type="evidence" value="ECO:0007669"/>
    <property type="project" value="InterPro"/>
</dbReference>
<feature type="transmembrane region" description="Helical" evidence="6">
    <location>
        <begin position="153"/>
        <end position="174"/>
    </location>
</feature>
<keyword evidence="3 6" id="KW-0812">Transmembrane</keyword>
<comment type="subcellular location">
    <subcellularLocation>
        <location evidence="1">Cell membrane</location>
        <topology evidence="1">Multi-pass membrane protein</topology>
    </subcellularLocation>
</comment>
<feature type="transmembrane region" description="Helical" evidence="6">
    <location>
        <begin position="110"/>
        <end position="133"/>
    </location>
</feature>
<dbReference type="Gene3D" id="1.20.950.20">
    <property type="entry name" value="Transmembrane di-heme cytochromes, Chain C"/>
    <property type="match status" value="1"/>
</dbReference>
<protein>
    <submittedName>
        <fullName evidence="8">Cytochrome b</fullName>
    </submittedName>
</protein>
<reference evidence="8 9" key="1">
    <citation type="submission" date="2016-10" db="EMBL/GenBank/DDBJ databases">
        <authorList>
            <person name="de Groot N.N."/>
        </authorList>
    </citation>
    <scope>NUCLEOTIDE SEQUENCE [LARGE SCALE GENOMIC DNA]</scope>
    <source>
        <strain evidence="8 9">DSM 25294</strain>
    </source>
</reference>
<gene>
    <name evidence="8" type="ORF">SAMN04488026_102953</name>
</gene>
<dbReference type="STRING" id="571298.SAMN04488026_102953"/>
<dbReference type="GO" id="GO:0009055">
    <property type="term" value="F:electron transfer activity"/>
    <property type="evidence" value="ECO:0007669"/>
    <property type="project" value="InterPro"/>
</dbReference>
<feature type="transmembrane region" description="Helical" evidence="6">
    <location>
        <begin position="49"/>
        <end position="69"/>
    </location>
</feature>
<organism evidence="8 9">
    <name type="scientific">Aliiruegeria lutimaris</name>
    <dbReference type="NCBI Taxonomy" id="571298"/>
    <lineage>
        <taxon>Bacteria</taxon>
        <taxon>Pseudomonadati</taxon>
        <taxon>Pseudomonadota</taxon>
        <taxon>Alphaproteobacteria</taxon>
        <taxon>Rhodobacterales</taxon>
        <taxon>Roseobacteraceae</taxon>
        <taxon>Aliiruegeria</taxon>
    </lineage>
</organism>
<dbReference type="Pfam" id="PF09626">
    <property type="entry name" value="DHC"/>
    <property type="match status" value="1"/>
</dbReference>
<dbReference type="InterPro" id="IPR011577">
    <property type="entry name" value="Cyt_b561_bac/Ni-Hgenase"/>
</dbReference>
<evidence type="ECO:0000256" key="4">
    <source>
        <dbReference type="ARBA" id="ARBA00022989"/>
    </source>
</evidence>
<keyword evidence="5 6" id="KW-0472">Membrane</keyword>
<feature type="transmembrane region" description="Helical" evidence="6">
    <location>
        <begin position="209"/>
        <end position="227"/>
    </location>
</feature>
<dbReference type="PANTHER" id="PTHR30485:SF2">
    <property type="entry name" value="BLL0597 PROTEIN"/>
    <property type="match status" value="1"/>
</dbReference>
<dbReference type="InterPro" id="IPR018588">
    <property type="entry name" value="Dihaem_cytochrome-c"/>
</dbReference>
<dbReference type="AlphaFoldDB" id="A0A1G8YLY2"/>